<feature type="transmembrane region" description="Helical" evidence="1">
    <location>
        <begin position="12"/>
        <end position="33"/>
    </location>
</feature>
<gene>
    <name evidence="2" type="ORF">GCM10011316_34070</name>
</gene>
<feature type="transmembrane region" description="Helical" evidence="1">
    <location>
        <begin position="287"/>
        <end position="305"/>
    </location>
</feature>
<sequence length="321" mass="34129">MFAGPLRLLGWIGQRGTAAVAVSVLIGVFLPFLSALVRPFLSEAVFVLLVLAFLRVDSAALITRFKKPVLLIAASMWMLLVVPAFALMVFKFLQLDSLGPEVMLALFIATAAPSVMSAPAFVYLMGLDGALSLSILVVSMVLTPLTAPLIGTLMLDGALPLDSITLGVQLFSLLAGSYLVALLLRKVSGKARIERYRTEIDGLNVVILFLFALAAMDGVADSFLARPLFTAGLAALTFALALTQIGVSLALFSAAGRPDAFVIGHATGARNMGLMVAALGGTLPELTWLWFALGQLPIYMLPLLLKPFALRFSHGANRLRT</sequence>
<feature type="transmembrane region" description="Helical" evidence="1">
    <location>
        <begin position="131"/>
        <end position="151"/>
    </location>
</feature>
<evidence type="ECO:0000313" key="2">
    <source>
        <dbReference type="EMBL" id="GGB59214.1"/>
    </source>
</evidence>
<dbReference type="InterPro" id="IPR038770">
    <property type="entry name" value="Na+/solute_symporter_sf"/>
</dbReference>
<reference evidence="2" key="2">
    <citation type="submission" date="2020-09" db="EMBL/GenBank/DDBJ databases">
        <authorList>
            <person name="Sun Q."/>
            <person name="Zhou Y."/>
        </authorList>
    </citation>
    <scope>NUCLEOTIDE SEQUENCE</scope>
    <source>
        <strain evidence="2">CGMCC 1.12426</strain>
    </source>
</reference>
<evidence type="ECO:0000256" key="1">
    <source>
        <dbReference type="SAM" id="Phobius"/>
    </source>
</evidence>
<feature type="transmembrane region" description="Helical" evidence="1">
    <location>
        <begin position="102"/>
        <end position="124"/>
    </location>
</feature>
<feature type="transmembrane region" description="Helical" evidence="1">
    <location>
        <begin position="68"/>
        <end position="90"/>
    </location>
</feature>
<evidence type="ECO:0000313" key="3">
    <source>
        <dbReference type="Proteomes" id="UP000605148"/>
    </source>
</evidence>
<dbReference type="OrthoDB" id="7262824at2"/>
<proteinExistence type="predicted"/>
<keyword evidence="1" id="KW-0812">Transmembrane</keyword>
<feature type="transmembrane region" description="Helical" evidence="1">
    <location>
        <begin position="231"/>
        <end position="253"/>
    </location>
</feature>
<dbReference type="Proteomes" id="UP000605148">
    <property type="component" value="Unassembled WGS sequence"/>
</dbReference>
<organism evidence="2 3">
    <name type="scientific">Roseibium aquae</name>
    <dbReference type="NCBI Taxonomy" id="1323746"/>
    <lineage>
        <taxon>Bacteria</taxon>
        <taxon>Pseudomonadati</taxon>
        <taxon>Pseudomonadota</taxon>
        <taxon>Alphaproteobacteria</taxon>
        <taxon>Hyphomicrobiales</taxon>
        <taxon>Stappiaceae</taxon>
        <taxon>Roseibium</taxon>
    </lineage>
</organism>
<feature type="transmembrane region" description="Helical" evidence="1">
    <location>
        <begin position="260"/>
        <end position="281"/>
    </location>
</feature>
<reference evidence="2" key="1">
    <citation type="journal article" date="2014" name="Int. J. Syst. Evol. Microbiol.">
        <title>Complete genome sequence of Corynebacterium casei LMG S-19264T (=DSM 44701T), isolated from a smear-ripened cheese.</title>
        <authorList>
            <consortium name="US DOE Joint Genome Institute (JGI-PGF)"/>
            <person name="Walter F."/>
            <person name="Albersmeier A."/>
            <person name="Kalinowski J."/>
            <person name="Ruckert C."/>
        </authorList>
    </citation>
    <scope>NUCLEOTIDE SEQUENCE</scope>
    <source>
        <strain evidence="2">CGMCC 1.12426</strain>
    </source>
</reference>
<dbReference type="AlphaFoldDB" id="A0A916TM31"/>
<comment type="caution">
    <text evidence="2">The sequence shown here is derived from an EMBL/GenBank/DDBJ whole genome shotgun (WGS) entry which is preliminary data.</text>
</comment>
<keyword evidence="1" id="KW-0472">Membrane</keyword>
<name>A0A916TM31_9HYPH</name>
<keyword evidence="3" id="KW-1185">Reference proteome</keyword>
<dbReference type="Gene3D" id="1.20.1530.20">
    <property type="match status" value="1"/>
</dbReference>
<protein>
    <submittedName>
        <fullName evidence="2">Na+-dependent transporter</fullName>
    </submittedName>
</protein>
<dbReference type="RefSeq" id="WP_150496934.1">
    <property type="nucleotide sequence ID" value="NZ_BMFA01000012.1"/>
</dbReference>
<keyword evidence="1" id="KW-1133">Transmembrane helix</keyword>
<dbReference type="EMBL" id="BMFA01000012">
    <property type="protein sequence ID" value="GGB59214.1"/>
    <property type="molecule type" value="Genomic_DNA"/>
</dbReference>
<feature type="transmembrane region" description="Helical" evidence="1">
    <location>
        <begin position="205"/>
        <end position="225"/>
    </location>
</feature>
<accession>A0A916TM31</accession>
<feature type="transmembrane region" description="Helical" evidence="1">
    <location>
        <begin position="163"/>
        <end position="184"/>
    </location>
</feature>